<dbReference type="Proteomes" id="UP001162992">
    <property type="component" value="Chromosome 14"/>
</dbReference>
<proteinExistence type="predicted"/>
<comment type="caution">
    <text evidence="1">The sequence shown here is derived from an EMBL/GenBank/DDBJ whole genome shotgun (WGS) entry which is preliminary data.</text>
</comment>
<reference evidence="2" key="1">
    <citation type="journal article" date="2024" name="Proc. Natl. Acad. Sci. U.S.A.">
        <title>Extraordinary preservation of gene collinearity over three hundred million years revealed in homosporous lycophytes.</title>
        <authorList>
            <person name="Li C."/>
            <person name="Wickell D."/>
            <person name="Kuo L.Y."/>
            <person name="Chen X."/>
            <person name="Nie B."/>
            <person name="Liao X."/>
            <person name="Peng D."/>
            <person name="Ji J."/>
            <person name="Jenkins J."/>
            <person name="Williams M."/>
            <person name="Shu S."/>
            <person name="Plott C."/>
            <person name="Barry K."/>
            <person name="Rajasekar S."/>
            <person name="Grimwood J."/>
            <person name="Han X."/>
            <person name="Sun S."/>
            <person name="Hou Z."/>
            <person name="He W."/>
            <person name="Dai G."/>
            <person name="Sun C."/>
            <person name="Schmutz J."/>
            <person name="Leebens-Mack J.H."/>
            <person name="Li F.W."/>
            <person name="Wang L."/>
        </authorList>
    </citation>
    <scope>NUCLEOTIDE SEQUENCE [LARGE SCALE GENOMIC DNA]</scope>
    <source>
        <strain evidence="2">cv. PW_Plant_1</strain>
    </source>
</reference>
<sequence length="667" mass="76049">MGCASSKIDDLEDVAQCKARKQFIRQAVSSRHAFAAAHAAYVQVLKNMGAALRQFAETELLNPTPPPQPLRPPPPLPPQFLHPPTTLIRSQSLPPGMLQKQPASSAQRSTKTQTLDAVGEQLDCNQEQQEEEEEEEEEAEVEVEEEEEEECSEAAEVTESLADEQQQETQEYQCDECCEGVDDEEDSDFAEDTTVVNEAEVKNKMVTYPNKELAVVLPAPRTGRDLMDAIKQVDDLFLKAYGSGMEVASMLEARKVHYEMNFVDKGFYDPSRKLLNVISWGHLPRKTKMPLASRDGNDETEGPEIQGSHAALLDRIFAWEKKLYNEVKGFEIIRLQYERKSAELRKLESKGIEVGLDEMKATIKFLRLRTMVALQAVDTASTAIARLRDDELYLQLLHLLHVTMNMWHEMYHNHQEQTSILSEMVKLDDLLRAVDQTCNLHMLSTQQLEGVLNEWHKTFKEFIPSQRIYMQNLNGWLRLNLVPLQTASGEKLDHQLTDSPTPPIYKLCQEWHQALEKLPDQIVLEAINSVVEMVHDLVELHLEELHRKKVVQALERQLDKKVTALENYKRKYFEPTDVAEERQDLVDDPLQERKNVIDELRKRVDDEKAKISKAVQDSRKVTKQVFSSGLPGLFEAFTHFSSICLQMYQGLDKPVTTAGSPSSTDTT</sequence>
<evidence type="ECO:0000313" key="2">
    <source>
        <dbReference type="Proteomes" id="UP001162992"/>
    </source>
</evidence>
<evidence type="ECO:0000313" key="1">
    <source>
        <dbReference type="EMBL" id="KAJ7530711.1"/>
    </source>
</evidence>
<name>A0ACC2BLS5_DIPCM</name>
<dbReference type="EMBL" id="CM055105">
    <property type="protein sequence ID" value="KAJ7530711.1"/>
    <property type="molecule type" value="Genomic_DNA"/>
</dbReference>
<keyword evidence="2" id="KW-1185">Reference proteome</keyword>
<gene>
    <name evidence="1" type="ORF">O6H91_14G016000</name>
</gene>
<protein>
    <submittedName>
        <fullName evidence="1">Uncharacterized protein</fullName>
    </submittedName>
</protein>
<accession>A0ACC2BLS5</accession>
<organism evidence="1 2">
    <name type="scientific">Diphasiastrum complanatum</name>
    <name type="common">Issler's clubmoss</name>
    <name type="synonym">Lycopodium complanatum</name>
    <dbReference type="NCBI Taxonomy" id="34168"/>
    <lineage>
        <taxon>Eukaryota</taxon>
        <taxon>Viridiplantae</taxon>
        <taxon>Streptophyta</taxon>
        <taxon>Embryophyta</taxon>
        <taxon>Tracheophyta</taxon>
        <taxon>Lycopodiopsida</taxon>
        <taxon>Lycopodiales</taxon>
        <taxon>Lycopodiaceae</taxon>
        <taxon>Lycopodioideae</taxon>
        <taxon>Diphasiastrum</taxon>
    </lineage>
</organism>